<feature type="domain" description="Thioesterase" evidence="2">
    <location>
        <begin position="5"/>
        <end position="230"/>
    </location>
</feature>
<accession>A0A4Z0PUT7</accession>
<dbReference type="RefSeq" id="WP_135464045.1">
    <property type="nucleotide sequence ID" value="NZ_SRLC01000002.1"/>
</dbReference>
<evidence type="ECO:0000259" key="2">
    <source>
        <dbReference type="Pfam" id="PF00975"/>
    </source>
</evidence>
<dbReference type="InterPro" id="IPR001031">
    <property type="entry name" value="Thioesterase"/>
</dbReference>
<comment type="similarity">
    <text evidence="1">Belongs to the thioesterase family.</text>
</comment>
<name>A0A4Z0PUT7_9BACT</name>
<comment type="caution">
    <text evidence="3">The sequence shown here is derived from an EMBL/GenBank/DDBJ whole genome shotgun (WGS) entry which is preliminary data.</text>
</comment>
<dbReference type="SUPFAM" id="SSF53474">
    <property type="entry name" value="alpha/beta-Hydrolases"/>
    <property type="match status" value="1"/>
</dbReference>
<dbReference type="PANTHER" id="PTHR11487:SF0">
    <property type="entry name" value="S-ACYL FATTY ACID SYNTHASE THIOESTERASE, MEDIUM CHAIN"/>
    <property type="match status" value="1"/>
</dbReference>
<keyword evidence="4" id="KW-1185">Reference proteome</keyword>
<gene>
    <name evidence="3" type="ORF">E5K00_14525</name>
</gene>
<protein>
    <submittedName>
        <fullName evidence="3">Thioesterase</fullName>
    </submittedName>
</protein>
<evidence type="ECO:0000256" key="1">
    <source>
        <dbReference type="ARBA" id="ARBA00007169"/>
    </source>
</evidence>
<dbReference type="AlphaFoldDB" id="A0A4Z0PUT7"/>
<dbReference type="OrthoDB" id="2213423at2"/>
<organism evidence="3 4">
    <name type="scientific">Hymenobacter aquaticus</name>
    <dbReference type="NCBI Taxonomy" id="1867101"/>
    <lineage>
        <taxon>Bacteria</taxon>
        <taxon>Pseudomonadati</taxon>
        <taxon>Bacteroidota</taxon>
        <taxon>Cytophagia</taxon>
        <taxon>Cytophagales</taxon>
        <taxon>Hymenobacteraceae</taxon>
        <taxon>Hymenobacter</taxon>
    </lineage>
</organism>
<dbReference type="InterPro" id="IPR012223">
    <property type="entry name" value="TEII"/>
</dbReference>
<dbReference type="InterPro" id="IPR029058">
    <property type="entry name" value="AB_hydrolase_fold"/>
</dbReference>
<sequence>MKKPKLFLLHFAGGNCFSFQFLLPYLNDFEVFPLELPGRGKRMREPLIRDFEQAAKDMYHQVMQVLALDAFSASKFLIYGHSMGARLAFKVAGMLEKAHKLPVHVIISGSSGPSLLQNDRKIRHLMNKPELKLELQSLGGLPQEILENEEVFDFFEPIIRSDFEVVERNQLGPFPPIQTPIYAVMGDEEDTAPLITNWEQYTTTDFSYEVLPGNHFFIHQHPRRMAEIIQSCYATTPVYKY</sequence>
<dbReference type="EMBL" id="SRLC01000002">
    <property type="protein sequence ID" value="TGE21498.1"/>
    <property type="molecule type" value="Genomic_DNA"/>
</dbReference>
<evidence type="ECO:0000313" key="3">
    <source>
        <dbReference type="EMBL" id="TGE21498.1"/>
    </source>
</evidence>
<dbReference type="Gene3D" id="3.40.50.1820">
    <property type="entry name" value="alpha/beta hydrolase"/>
    <property type="match status" value="1"/>
</dbReference>
<dbReference type="Pfam" id="PF00975">
    <property type="entry name" value="Thioesterase"/>
    <property type="match status" value="1"/>
</dbReference>
<evidence type="ECO:0000313" key="4">
    <source>
        <dbReference type="Proteomes" id="UP000297549"/>
    </source>
</evidence>
<dbReference type="PANTHER" id="PTHR11487">
    <property type="entry name" value="THIOESTERASE"/>
    <property type="match status" value="1"/>
</dbReference>
<reference evidence="3 4" key="1">
    <citation type="submission" date="2019-04" db="EMBL/GenBank/DDBJ databases">
        <authorList>
            <person name="Feng G."/>
            <person name="Zhang J."/>
            <person name="Zhu H."/>
        </authorList>
    </citation>
    <scope>NUCLEOTIDE SEQUENCE [LARGE SCALE GENOMIC DNA]</scope>
    <source>
        <strain evidence="3 4">JCM 31653</strain>
    </source>
</reference>
<proteinExistence type="inferred from homology"/>
<dbReference type="Proteomes" id="UP000297549">
    <property type="component" value="Unassembled WGS sequence"/>
</dbReference>
<dbReference type="GO" id="GO:0008610">
    <property type="term" value="P:lipid biosynthetic process"/>
    <property type="evidence" value="ECO:0007669"/>
    <property type="project" value="TreeGrafter"/>
</dbReference>